<gene>
    <name evidence="1" type="ORF">DILT_LOCUS67</name>
</gene>
<name>A0A3P6QCM9_DIBLA</name>
<dbReference type="Proteomes" id="UP000281553">
    <property type="component" value="Unassembled WGS sequence"/>
</dbReference>
<proteinExistence type="predicted"/>
<dbReference type="EMBL" id="UYRU01000270">
    <property type="protein sequence ID" value="VDK29821.1"/>
    <property type="molecule type" value="Genomic_DNA"/>
</dbReference>
<evidence type="ECO:0000313" key="2">
    <source>
        <dbReference type="Proteomes" id="UP000281553"/>
    </source>
</evidence>
<sequence>MFGGLPFYFKFDWPPSRYSADFLLGGTNSNQQLFKYERLTQEIGQQKLTPLQFDGVHSKTISRAPALLDKILGLSVQVSKTCNSQLDLCNTFALEVSRFDGLAFFFKRQESGGIELLCGHPGLHRSGTKAEDLLLFRYQPSRGDLAFTSRFPWDLEYGFRGHYSGSEFDGSLMFGKWNGRLNGSLVTTSSDEWEMKSYLSSLDRGLKLIYKKAGPYKYYLLLENTGRLLPFYLLCKSKKCNALSINRLTSN</sequence>
<accession>A0A3P6QCM9</accession>
<dbReference type="AlphaFoldDB" id="A0A3P6QCM9"/>
<keyword evidence="2" id="KW-1185">Reference proteome</keyword>
<organism evidence="1 2">
    <name type="scientific">Dibothriocephalus latus</name>
    <name type="common">Fish tapeworm</name>
    <name type="synonym">Diphyllobothrium latum</name>
    <dbReference type="NCBI Taxonomy" id="60516"/>
    <lineage>
        <taxon>Eukaryota</taxon>
        <taxon>Metazoa</taxon>
        <taxon>Spiralia</taxon>
        <taxon>Lophotrochozoa</taxon>
        <taxon>Platyhelminthes</taxon>
        <taxon>Cestoda</taxon>
        <taxon>Eucestoda</taxon>
        <taxon>Diphyllobothriidea</taxon>
        <taxon>Diphyllobothriidae</taxon>
        <taxon>Dibothriocephalus</taxon>
    </lineage>
</organism>
<evidence type="ECO:0000313" key="1">
    <source>
        <dbReference type="EMBL" id="VDK29821.1"/>
    </source>
</evidence>
<reference evidence="1 2" key="1">
    <citation type="submission" date="2018-11" db="EMBL/GenBank/DDBJ databases">
        <authorList>
            <consortium name="Pathogen Informatics"/>
        </authorList>
    </citation>
    <scope>NUCLEOTIDE SEQUENCE [LARGE SCALE GENOMIC DNA]</scope>
</reference>
<protein>
    <submittedName>
        <fullName evidence="1">Uncharacterized protein</fullName>
    </submittedName>
</protein>
<dbReference type="OrthoDB" id="10427885at2759"/>